<reference evidence="1" key="1">
    <citation type="submission" date="2023-11" db="EMBL/GenBank/DDBJ databases">
        <title>Genome assemblies of two species of porcelain crab, Petrolisthes cinctipes and Petrolisthes manimaculis (Anomura: Porcellanidae).</title>
        <authorList>
            <person name="Angst P."/>
        </authorList>
    </citation>
    <scope>NUCLEOTIDE SEQUENCE</scope>
    <source>
        <strain evidence="1">PB745_02</strain>
        <tissue evidence="1">Gill</tissue>
    </source>
</reference>
<dbReference type="AlphaFoldDB" id="A0AAE1PV57"/>
<sequence>MESENKGTELINEEWMFSLHQPSLPSAIIGHNKGQTSSPDLGVGWSGLVGTGAGIAFDESIEIPSAVQQAPFLPAPHPNHHELQWVESH</sequence>
<keyword evidence="2" id="KW-1185">Reference proteome</keyword>
<accession>A0AAE1PV57</accession>
<gene>
    <name evidence="1" type="ORF">Pmani_013848</name>
</gene>
<comment type="caution">
    <text evidence="1">The sequence shown here is derived from an EMBL/GenBank/DDBJ whole genome shotgun (WGS) entry which is preliminary data.</text>
</comment>
<dbReference type="EMBL" id="JAWZYT010001170">
    <property type="protein sequence ID" value="KAK4314904.1"/>
    <property type="molecule type" value="Genomic_DNA"/>
</dbReference>
<proteinExistence type="predicted"/>
<evidence type="ECO:0000313" key="1">
    <source>
        <dbReference type="EMBL" id="KAK4314904.1"/>
    </source>
</evidence>
<name>A0AAE1PV57_9EUCA</name>
<evidence type="ECO:0000313" key="2">
    <source>
        <dbReference type="Proteomes" id="UP001292094"/>
    </source>
</evidence>
<dbReference type="Proteomes" id="UP001292094">
    <property type="component" value="Unassembled WGS sequence"/>
</dbReference>
<organism evidence="1 2">
    <name type="scientific">Petrolisthes manimaculis</name>
    <dbReference type="NCBI Taxonomy" id="1843537"/>
    <lineage>
        <taxon>Eukaryota</taxon>
        <taxon>Metazoa</taxon>
        <taxon>Ecdysozoa</taxon>
        <taxon>Arthropoda</taxon>
        <taxon>Crustacea</taxon>
        <taxon>Multicrustacea</taxon>
        <taxon>Malacostraca</taxon>
        <taxon>Eumalacostraca</taxon>
        <taxon>Eucarida</taxon>
        <taxon>Decapoda</taxon>
        <taxon>Pleocyemata</taxon>
        <taxon>Anomura</taxon>
        <taxon>Galatheoidea</taxon>
        <taxon>Porcellanidae</taxon>
        <taxon>Petrolisthes</taxon>
    </lineage>
</organism>
<protein>
    <submittedName>
        <fullName evidence="1">Uncharacterized protein</fullName>
    </submittedName>
</protein>